<dbReference type="HOGENOM" id="CLU_1409288_0_0_1"/>
<reference evidence="2" key="2">
    <citation type="submission" date="2015-01" db="EMBL/GenBank/DDBJ databases">
        <title>Evolutionary Origins and Diversification of the Mycorrhizal Mutualists.</title>
        <authorList>
            <consortium name="DOE Joint Genome Institute"/>
            <consortium name="Mycorrhizal Genomics Consortium"/>
            <person name="Kohler A."/>
            <person name="Kuo A."/>
            <person name="Nagy L.G."/>
            <person name="Floudas D."/>
            <person name="Copeland A."/>
            <person name="Barry K.W."/>
            <person name="Cichocki N."/>
            <person name="Veneault-Fourrey C."/>
            <person name="LaButti K."/>
            <person name="Lindquist E.A."/>
            <person name="Lipzen A."/>
            <person name="Lundell T."/>
            <person name="Morin E."/>
            <person name="Murat C."/>
            <person name="Riley R."/>
            <person name="Ohm R."/>
            <person name="Sun H."/>
            <person name="Tunlid A."/>
            <person name="Henrissat B."/>
            <person name="Grigoriev I.V."/>
            <person name="Hibbett D.S."/>
            <person name="Martin F."/>
        </authorList>
    </citation>
    <scope>NUCLEOTIDE SEQUENCE [LARGE SCALE GENOMIC DNA]</scope>
    <source>
        <strain evidence="2">F 1598</strain>
    </source>
</reference>
<keyword evidence="2" id="KW-1185">Reference proteome</keyword>
<protein>
    <submittedName>
        <fullName evidence="1">Uncharacterized protein</fullName>
    </submittedName>
</protein>
<proteinExistence type="predicted"/>
<evidence type="ECO:0000313" key="2">
    <source>
        <dbReference type="Proteomes" id="UP000054166"/>
    </source>
</evidence>
<evidence type="ECO:0000313" key="1">
    <source>
        <dbReference type="EMBL" id="KIM83504.1"/>
    </source>
</evidence>
<name>A0A0C3FVK3_PILCF</name>
<dbReference type="InParanoid" id="A0A0C3FVK3"/>
<gene>
    <name evidence="1" type="ORF">PILCRDRAFT_6931</name>
</gene>
<reference evidence="1 2" key="1">
    <citation type="submission" date="2014-04" db="EMBL/GenBank/DDBJ databases">
        <authorList>
            <consortium name="DOE Joint Genome Institute"/>
            <person name="Kuo A."/>
            <person name="Tarkka M."/>
            <person name="Buscot F."/>
            <person name="Kohler A."/>
            <person name="Nagy L.G."/>
            <person name="Floudas D."/>
            <person name="Copeland A."/>
            <person name="Barry K.W."/>
            <person name="Cichocki N."/>
            <person name="Veneault-Fourrey C."/>
            <person name="LaButti K."/>
            <person name="Lindquist E.A."/>
            <person name="Lipzen A."/>
            <person name="Lundell T."/>
            <person name="Morin E."/>
            <person name="Murat C."/>
            <person name="Sun H."/>
            <person name="Tunlid A."/>
            <person name="Henrissat B."/>
            <person name="Grigoriev I.V."/>
            <person name="Hibbett D.S."/>
            <person name="Martin F."/>
            <person name="Nordberg H.P."/>
            <person name="Cantor M.N."/>
            <person name="Hua S.X."/>
        </authorList>
    </citation>
    <scope>NUCLEOTIDE SEQUENCE [LARGE SCALE GENOMIC DNA]</scope>
    <source>
        <strain evidence="1 2">F 1598</strain>
    </source>
</reference>
<dbReference type="Proteomes" id="UP000054166">
    <property type="component" value="Unassembled WGS sequence"/>
</dbReference>
<accession>A0A0C3FVK3</accession>
<dbReference type="AlphaFoldDB" id="A0A0C3FVK3"/>
<organism evidence="1 2">
    <name type="scientific">Piloderma croceum (strain F 1598)</name>
    <dbReference type="NCBI Taxonomy" id="765440"/>
    <lineage>
        <taxon>Eukaryota</taxon>
        <taxon>Fungi</taxon>
        <taxon>Dikarya</taxon>
        <taxon>Basidiomycota</taxon>
        <taxon>Agaricomycotina</taxon>
        <taxon>Agaricomycetes</taxon>
        <taxon>Agaricomycetidae</taxon>
        <taxon>Atheliales</taxon>
        <taxon>Atheliaceae</taxon>
        <taxon>Piloderma</taxon>
    </lineage>
</organism>
<dbReference type="EMBL" id="KN832990">
    <property type="protein sequence ID" value="KIM83504.1"/>
    <property type="molecule type" value="Genomic_DNA"/>
</dbReference>
<sequence>MDSATTQAAEDTPAPRWVVKSEPTDENWNTAITSYSALNVKIYRWPQSTLPMANIFHDTEIDAKYGMSVEVSMPIQKNTPKVSFVYRHQTHCWVAVESKAMCRGIILVAANYIPDICTEHSLWIQEYPSLNLVHDHSGGNLPEGDVSPKPEQTSDGMNIFVCDWHHLRNVDSSRRAFLEFQASEDMAKTQKTV</sequence>